<organism evidence="1 2">
    <name type="scientific">Acinetobacter schindleri</name>
    <dbReference type="NCBI Taxonomy" id="108981"/>
    <lineage>
        <taxon>Bacteria</taxon>
        <taxon>Pseudomonadati</taxon>
        <taxon>Pseudomonadota</taxon>
        <taxon>Gammaproteobacteria</taxon>
        <taxon>Moraxellales</taxon>
        <taxon>Moraxellaceae</taxon>
        <taxon>Acinetobacter</taxon>
    </lineage>
</organism>
<reference evidence="1 2" key="1">
    <citation type="submission" date="2019-09" db="EMBL/GenBank/DDBJ databases">
        <title>Non-baumannii Acinetobacter spp. carrying blaNDM-1 isolated in China.</title>
        <authorList>
            <person name="Cui C."/>
            <person name="Chen C."/>
            <person name="Sun J."/>
            <person name="Liu Y."/>
        </authorList>
    </citation>
    <scope>NUCLEOTIDE SEQUENCE [LARGE SCALE GENOMIC DNA]</scope>
    <source>
        <strain evidence="1 2">HZE23-1</strain>
    </source>
</reference>
<name>A0AAE6WT62_9GAMM</name>
<proteinExistence type="predicted"/>
<sequence length="194" mass="21736">MKKFLPLILAGFSILLFVGLILKHEQHLANSQSIFVELAPVDPRSILQGDYMALNYELHFEGDAEADRGEEGSLADKKIAALEKRIQDQTHLLSYIQLDDQHHVIQTSLDKSLLKIAPETSMSLILKNPSNRLANLYPAANSFMFAEGLEPCYRNAKYAEIKVKDNGQALLANLVDQNLRALNCESQKDWVQGS</sequence>
<dbReference type="EMBL" id="CP044463">
    <property type="protein sequence ID" value="QIC66600.1"/>
    <property type="molecule type" value="Genomic_DNA"/>
</dbReference>
<evidence type="ECO:0000313" key="2">
    <source>
        <dbReference type="Proteomes" id="UP000503505"/>
    </source>
</evidence>
<accession>A0AAE6WT62</accession>
<gene>
    <name evidence="1" type="ORF">FSC10_04140</name>
</gene>
<evidence type="ECO:0000313" key="1">
    <source>
        <dbReference type="EMBL" id="QIC66600.1"/>
    </source>
</evidence>
<dbReference type="RefSeq" id="WP_004891949.1">
    <property type="nucleotide sequence ID" value="NZ_BCMD01000008.1"/>
</dbReference>
<dbReference type="InterPro" id="IPR025833">
    <property type="entry name" value="GDYXXLXY"/>
</dbReference>
<dbReference type="AlphaFoldDB" id="A0AAE6WT62"/>
<protein>
    <submittedName>
        <fullName evidence="1">GDYXXLXY protein</fullName>
    </submittedName>
</protein>
<dbReference type="Proteomes" id="UP000503505">
    <property type="component" value="Chromosome"/>
</dbReference>
<dbReference type="Pfam" id="PF14345">
    <property type="entry name" value="GDYXXLXY"/>
    <property type="match status" value="1"/>
</dbReference>